<dbReference type="KEGG" id="clup:CLUP02_13461"/>
<evidence type="ECO:0000256" key="1">
    <source>
        <dbReference type="SAM" id="MobiDB-lite"/>
    </source>
</evidence>
<evidence type="ECO:0000313" key="2">
    <source>
        <dbReference type="EMBL" id="UQC87940.1"/>
    </source>
</evidence>
<accession>A0A9Q8T359</accession>
<feature type="region of interest" description="Disordered" evidence="1">
    <location>
        <begin position="20"/>
        <end position="40"/>
    </location>
</feature>
<sequence>MPTRVPRDGAKDVWCSTEINSQGTRRNDPSMIQKDPYPVHPTLARTLC</sequence>
<dbReference type="AlphaFoldDB" id="A0A9Q8T359"/>
<dbReference type="RefSeq" id="XP_049149546.1">
    <property type="nucleotide sequence ID" value="XM_049292400.1"/>
</dbReference>
<dbReference type="Proteomes" id="UP000830671">
    <property type="component" value="Chromosome 7"/>
</dbReference>
<evidence type="ECO:0000313" key="3">
    <source>
        <dbReference type="Proteomes" id="UP000830671"/>
    </source>
</evidence>
<organism evidence="2 3">
    <name type="scientific">Colletotrichum lupini</name>
    <dbReference type="NCBI Taxonomy" id="145971"/>
    <lineage>
        <taxon>Eukaryota</taxon>
        <taxon>Fungi</taxon>
        <taxon>Dikarya</taxon>
        <taxon>Ascomycota</taxon>
        <taxon>Pezizomycotina</taxon>
        <taxon>Sordariomycetes</taxon>
        <taxon>Hypocreomycetidae</taxon>
        <taxon>Glomerellales</taxon>
        <taxon>Glomerellaceae</taxon>
        <taxon>Colletotrichum</taxon>
        <taxon>Colletotrichum acutatum species complex</taxon>
    </lineage>
</organism>
<protein>
    <submittedName>
        <fullName evidence="2">Uncharacterized protein</fullName>
    </submittedName>
</protein>
<dbReference type="EMBL" id="CP019479">
    <property type="protein sequence ID" value="UQC87940.1"/>
    <property type="molecule type" value="Genomic_DNA"/>
</dbReference>
<reference evidence="2" key="1">
    <citation type="journal article" date="2021" name="Mol. Plant Microbe Interact.">
        <title>Complete Genome Sequence of the Plant-Pathogenic Fungus Colletotrichum lupini.</title>
        <authorList>
            <person name="Baroncelli R."/>
            <person name="Pensec F."/>
            <person name="Da Lio D."/>
            <person name="Boufleur T."/>
            <person name="Vicente I."/>
            <person name="Sarrocco S."/>
            <person name="Picot A."/>
            <person name="Baraldi E."/>
            <person name="Sukno S."/>
            <person name="Thon M."/>
            <person name="Le Floch G."/>
        </authorList>
    </citation>
    <scope>NUCLEOTIDE SEQUENCE</scope>
    <source>
        <strain evidence="2">IMI 504893</strain>
    </source>
</reference>
<keyword evidence="3" id="KW-1185">Reference proteome</keyword>
<proteinExistence type="predicted"/>
<dbReference type="GeneID" id="73347410"/>
<gene>
    <name evidence="2" type="ORF">CLUP02_13461</name>
</gene>
<name>A0A9Q8T359_9PEZI</name>